<evidence type="ECO:0000256" key="2">
    <source>
        <dbReference type="ARBA" id="ARBA00022448"/>
    </source>
</evidence>
<keyword evidence="4" id="KW-0547">Nucleotide-binding</keyword>
<dbReference type="SUPFAM" id="SSF52540">
    <property type="entry name" value="P-loop containing nucleoside triphosphate hydrolases"/>
    <property type="match status" value="1"/>
</dbReference>
<keyword evidence="2" id="KW-0813">Transport</keyword>
<keyword evidence="7" id="KW-0378">Hydrolase</keyword>
<dbReference type="KEGG" id="btrm:SAMEA390648702525"/>
<name>A0A157NGT3_9BORD</name>
<dbReference type="InterPro" id="IPR027417">
    <property type="entry name" value="P-loop_NTPase"/>
</dbReference>
<dbReference type="GeneID" id="56590217"/>
<dbReference type="Gene3D" id="3.40.50.300">
    <property type="entry name" value="P-loop containing nucleotide triphosphate hydrolases"/>
    <property type="match status" value="1"/>
</dbReference>
<dbReference type="OrthoDB" id="5292475at2"/>
<dbReference type="GO" id="GO:0005524">
    <property type="term" value="F:ATP binding"/>
    <property type="evidence" value="ECO:0007669"/>
    <property type="project" value="UniProtKB-KW"/>
</dbReference>
<dbReference type="GO" id="GO:0042626">
    <property type="term" value="F:ATPase-coupled transmembrane transporter activity"/>
    <property type="evidence" value="ECO:0007669"/>
    <property type="project" value="TreeGrafter"/>
</dbReference>
<dbReference type="PANTHER" id="PTHR43553">
    <property type="entry name" value="HEAVY METAL TRANSPORTER"/>
    <property type="match status" value="1"/>
</dbReference>
<proteinExistence type="inferred from homology"/>
<dbReference type="EC" id="3.6.3.-" evidence="7"/>
<dbReference type="InterPro" id="IPR017871">
    <property type="entry name" value="ABC_transporter-like_CS"/>
</dbReference>
<dbReference type="STRING" id="123899.SAMEA3906487_02525"/>
<gene>
    <name evidence="7" type="primary">bioM</name>
    <name evidence="7" type="ORF">SAMEA3906487_02525</name>
</gene>
<dbReference type="CDD" id="cd03225">
    <property type="entry name" value="ABC_cobalt_CbiO_domain1"/>
    <property type="match status" value="1"/>
</dbReference>
<evidence type="ECO:0000256" key="4">
    <source>
        <dbReference type="ARBA" id="ARBA00022741"/>
    </source>
</evidence>
<sequence>MLIEFEQAVVQGEDGPRLRVPSLTLSQRRVGIVGPNGAGKSTLARLINGLVLPDSGVVRVNGLDTRREAQAIRRQVGFVFQNPDNQIVFPIVREDLDFGLKPLRLAAAERQARVAEHLQRLGIGHLADRNSYVLSGGERQLVALAAVLVREPALVVFDEPTTQLDLRNRNRVRDAIAALDPAACVVSHDLELLADFDRVLVVCEGRIAVDDTPAHALRWYREHCG</sequence>
<dbReference type="PATRIC" id="fig|123899.6.peg.2512"/>
<feature type="domain" description="ABC transporter" evidence="6">
    <location>
        <begin position="3"/>
        <end position="224"/>
    </location>
</feature>
<evidence type="ECO:0000256" key="5">
    <source>
        <dbReference type="ARBA" id="ARBA00022840"/>
    </source>
</evidence>
<dbReference type="PANTHER" id="PTHR43553:SF24">
    <property type="entry name" value="ENERGY-COUPLING FACTOR TRANSPORTER ATP-BINDING PROTEIN ECFA1"/>
    <property type="match status" value="1"/>
</dbReference>
<dbReference type="eggNOG" id="COG1122">
    <property type="taxonomic scope" value="Bacteria"/>
</dbReference>
<dbReference type="PROSITE" id="PS00211">
    <property type="entry name" value="ABC_TRANSPORTER_1"/>
    <property type="match status" value="1"/>
</dbReference>
<evidence type="ECO:0000259" key="6">
    <source>
        <dbReference type="PROSITE" id="PS50893"/>
    </source>
</evidence>
<dbReference type="AlphaFoldDB" id="A0A157NGT3"/>
<dbReference type="InterPro" id="IPR003439">
    <property type="entry name" value="ABC_transporter-like_ATP-bd"/>
</dbReference>
<keyword evidence="3" id="KW-1003">Cell membrane</keyword>
<dbReference type="InterPro" id="IPR015856">
    <property type="entry name" value="ABC_transpr_CbiO/EcfA_su"/>
</dbReference>
<dbReference type="GO" id="GO:0016887">
    <property type="term" value="F:ATP hydrolysis activity"/>
    <property type="evidence" value="ECO:0007669"/>
    <property type="project" value="InterPro"/>
</dbReference>
<comment type="similarity">
    <text evidence="1">Belongs to the ABC transporter superfamily.</text>
</comment>
<dbReference type="InterPro" id="IPR003593">
    <property type="entry name" value="AAA+_ATPase"/>
</dbReference>
<evidence type="ECO:0000313" key="7">
    <source>
        <dbReference type="EMBL" id="SAI70865.1"/>
    </source>
</evidence>
<keyword evidence="5 7" id="KW-0067">ATP-binding</keyword>
<dbReference type="GO" id="GO:0043190">
    <property type="term" value="C:ATP-binding cassette (ABC) transporter complex"/>
    <property type="evidence" value="ECO:0007669"/>
    <property type="project" value="TreeGrafter"/>
</dbReference>
<evidence type="ECO:0000256" key="3">
    <source>
        <dbReference type="ARBA" id="ARBA00022475"/>
    </source>
</evidence>
<dbReference type="EMBL" id="LT546645">
    <property type="protein sequence ID" value="SAI70865.1"/>
    <property type="molecule type" value="Genomic_DNA"/>
</dbReference>
<keyword evidence="3" id="KW-0472">Membrane</keyword>
<dbReference type="Pfam" id="PF00005">
    <property type="entry name" value="ABC_tran"/>
    <property type="match status" value="1"/>
</dbReference>
<evidence type="ECO:0000256" key="1">
    <source>
        <dbReference type="ARBA" id="ARBA00005417"/>
    </source>
</evidence>
<protein>
    <submittedName>
        <fullName evidence="7">ABC transporter ATP-binding protein</fullName>
        <ecNumber evidence="7">3.6.3.-</ecNumber>
    </submittedName>
</protein>
<dbReference type="Proteomes" id="UP000076825">
    <property type="component" value="Chromosome 1"/>
</dbReference>
<accession>A0A157NGT3</accession>
<keyword evidence="8" id="KW-1185">Reference proteome</keyword>
<dbReference type="RefSeq" id="WP_025517978.1">
    <property type="nucleotide sequence ID" value="NZ_CP016340.1"/>
</dbReference>
<reference evidence="7 8" key="1">
    <citation type="submission" date="2016-04" db="EMBL/GenBank/DDBJ databases">
        <authorList>
            <consortium name="Pathogen Informatics"/>
        </authorList>
    </citation>
    <scope>NUCLEOTIDE SEQUENCE [LARGE SCALE GENOMIC DNA]</scope>
    <source>
        <strain evidence="7 8">H044680328</strain>
    </source>
</reference>
<organism evidence="7 8">
    <name type="scientific">Bordetella trematum</name>
    <dbReference type="NCBI Taxonomy" id="123899"/>
    <lineage>
        <taxon>Bacteria</taxon>
        <taxon>Pseudomonadati</taxon>
        <taxon>Pseudomonadota</taxon>
        <taxon>Betaproteobacteria</taxon>
        <taxon>Burkholderiales</taxon>
        <taxon>Alcaligenaceae</taxon>
        <taxon>Bordetella</taxon>
    </lineage>
</organism>
<dbReference type="PROSITE" id="PS50893">
    <property type="entry name" value="ABC_TRANSPORTER_2"/>
    <property type="match status" value="1"/>
</dbReference>
<dbReference type="SMART" id="SM00382">
    <property type="entry name" value="AAA"/>
    <property type="match status" value="1"/>
</dbReference>
<evidence type="ECO:0000313" key="8">
    <source>
        <dbReference type="Proteomes" id="UP000076825"/>
    </source>
</evidence>
<dbReference type="InterPro" id="IPR050095">
    <property type="entry name" value="ECF_ABC_transporter_ATP-bd"/>
</dbReference>